<dbReference type="GO" id="GO:0015031">
    <property type="term" value="P:protein transport"/>
    <property type="evidence" value="ECO:0007669"/>
    <property type="project" value="UniProtKB-KW"/>
</dbReference>
<dbReference type="EMBL" id="FUYB01000019">
    <property type="protein sequence ID" value="SKA90281.1"/>
    <property type="molecule type" value="Genomic_DNA"/>
</dbReference>
<keyword evidence="10 11" id="KW-0472">Membrane</keyword>
<keyword evidence="6 11" id="KW-0812">Transmembrane</keyword>
<dbReference type="InterPro" id="IPR003849">
    <property type="entry name" value="Preprotein_translocase_YajC"/>
</dbReference>
<keyword evidence="13" id="KW-1185">Reference proteome</keyword>
<keyword evidence="9" id="KW-0811">Translocation</keyword>
<dbReference type="PANTHER" id="PTHR33909:SF1">
    <property type="entry name" value="SEC TRANSLOCON ACCESSORY COMPLEX SUBUNIT YAJC"/>
    <property type="match status" value="1"/>
</dbReference>
<protein>
    <recommendedName>
        <fullName evidence="3">Sec translocon accessory complex subunit YajC</fullName>
    </recommendedName>
</protein>
<dbReference type="NCBIfam" id="TIGR00739">
    <property type="entry name" value="yajC"/>
    <property type="match status" value="1"/>
</dbReference>
<dbReference type="AlphaFoldDB" id="A0A1T4XMG1"/>
<evidence type="ECO:0000256" key="1">
    <source>
        <dbReference type="ARBA" id="ARBA00004162"/>
    </source>
</evidence>
<evidence type="ECO:0000256" key="9">
    <source>
        <dbReference type="ARBA" id="ARBA00023010"/>
    </source>
</evidence>
<evidence type="ECO:0000256" key="6">
    <source>
        <dbReference type="ARBA" id="ARBA00022692"/>
    </source>
</evidence>
<dbReference type="SMART" id="SM01323">
    <property type="entry name" value="YajC"/>
    <property type="match status" value="1"/>
</dbReference>
<evidence type="ECO:0000256" key="2">
    <source>
        <dbReference type="ARBA" id="ARBA00006742"/>
    </source>
</evidence>
<dbReference type="Proteomes" id="UP000190460">
    <property type="component" value="Unassembled WGS sequence"/>
</dbReference>
<keyword evidence="8 11" id="KW-1133">Transmembrane helix</keyword>
<sequence length="111" mass="11838">MSFFISDAMAQAAPAGPAGGGLIEMVLMMGVFFAIMYFMIIRPQQKRAKDHKTMLEALSKGDEVVTGGGMLGKVAHIGDNFIQVEIADNVQIKVQKQAIASVLPKGSLKNA</sequence>
<evidence type="ECO:0000313" key="13">
    <source>
        <dbReference type="Proteomes" id="UP000190460"/>
    </source>
</evidence>
<organism evidence="12 13">
    <name type="scientific">Thiothrix eikelboomii</name>
    <dbReference type="NCBI Taxonomy" id="92487"/>
    <lineage>
        <taxon>Bacteria</taxon>
        <taxon>Pseudomonadati</taxon>
        <taxon>Pseudomonadota</taxon>
        <taxon>Gammaproteobacteria</taxon>
        <taxon>Thiotrichales</taxon>
        <taxon>Thiotrichaceae</taxon>
        <taxon>Thiothrix</taxon>
    </lineage>
</organism>
<comment type="subcellular location">
    <subcellularLocation>
        <location evidence="1">Cell membrane</location>
        <topology evidence="1">Single-pass membrane protein</topology>
    </subcellularLocation>
</comment>
<evidence type="ECO:0000256" key="3">
    <source>
        <dbReference type="ARBA" id="ARBA00014962"/>
    </source>
</evidence>
<comment type="similarity">
    <text evidence="2">Belongs to the YajC family.</text>
</comment>
<dbReference type="PRINTS" id="PR01853">
    <property type="entry name" value="YAJCTRNLCASE"/>
</dbReference>
<keyword evidence="5" id="KW-1003">Cell membrane</keyword>
<evidence type="ECO:0000256" key="7">
    <source>
        <dbReference type="ARBA" id="ARBA00022927"/>
    </source>
</evidence>
<name>A0A1T4XMG1_9GAMM</name>
<gene>
    <name evidence="12" type="ORF">SAMN02745130_03126</name>
</gene>
<accession>A0A1T4XMG1</accession>
<proteinExistence type="inferred from homology"/>
<evidence type="ECO:0000256" key="5">
    <source>
        <dbReference type="ARBA" id="ARBA00022475"/>
    </source>
</evidence>
<dbReference type="OrthoDB" id="9811406at2"/>
<keyword evidence="7" id="KW-0653">Protein transport</keyword>
<feature type="transmembrane region" description="Helical" evidence="11">
    <location>
        <begin position="20"/>
        <end position="40"/>
    </location>
</feature>
<keyword evidence="4" id="KW-0813">Transport</keyword>
<evidence type="ECO:0000313" key="12">
    <source>
        <dbReference type="EMBL" id="SKA90281.1"/>
    </source>
</evidence>
<evidence type="ECO:0000256" key="4">
    <source>
        <dbReference type="ARBA" id="ARBA00022448"/>
    </source>
</evidence>
<evidence type="ECO:0000256" key="8">
    <source>
        <dbReference type="ARBA" id="ARBA00022989"/>
    </source>
</evidence>
<dbReference type="PANTHER" id="PTHR33909">
    <property type="entry name" value="SEC TRANSLOCON ACCESSORY COMPLEX SUBUNIT YAJC"/>
    <property type="match status" value="1"/>
</dbReference>
<dbReference type="GO" id="GO:0005886">
    <property type="term" value="C:plasma membrane"/>
    <property type="evidence" value="ECO:0007669"/>
    <property type="project" value="UniProtKB-SubCell"/>
</dbReference>
<evidence type="ECO:0000256" key="11">
    <source>
        <dbReference type="SAM" id="Phobius"/>
    </source>
</evidence>
<dbReference type="Pfam" id="PF02699">
    <property type="entry name" value="YajC"/>
    <property type="match status" value="1"/>
</dbReference>
<dbReference type="STRING" id="92487.SAMN02745130_03126"/>
<reference evidence="12 13" key="1">
    <citation type="submission" date="2017-02" db="EMBL/GenBank/DDBJ databases">
        <authorList>
            <person name="Peterson S.W."/>
        </authorList>
    </citation>
    <scope>NUCLEOTIDE SEQUENCE [LARGE SCALE GENOMIC DNA]</scope>
    <source>
        <strain evidence="12 13">ATCC 49788</strain>
    </source>
</reference>
<evidence type="ECO:0000256" key="10">
    <source>
        <dbReference type="ARBA" id="ARBA00023136"/>
    </source>
</evidence>